<sequence length="145" mass="15657">MSDVKATSDNVNDNNGFDKKQMEAKPETLLSRSSSETLKRQAEPEFVLVKDLISGELMELPTVESDNTLGLTTLTHAFPGSHGLKYKTDTGVTRALLLDSTGQKFYPPAGGWSGKTFTVIFNNAPSANPVPVVSESVIPKLRSNS</sequence>
<name>A0AC34FSJ1_9BILA</name>
<protein>
    <submittedName>
        <fullName evidence="2">TAR DNA-binding protein 43 N-terminal domain-containing protein</fullName>
    </submittedName>
</protein>
<dbReference type="WBParaSite" id="ES5_v2.g20329.t1">
    <property type="protein sequence ID" value="ES5_v2.g20329.t1"/>
    <property type="gene ID" value="ES5_v2.g20329"/>
</dbReference>
<dbReference type="Proteomes" id="UP000887579">
    <property type="component" value="Unplaced"/>
</dbReference>
<evidence type="ECO:0000313" key="2">
    <source>
        <dbReference type="WBParaSite" id="ES5_v2.g20329.t1"/>
    </source>
</evidence>
<organism evidence="1 2">
    <name type="scientific">Panagrolaimus sp. ES5</name>
    <dbReference type="NCBI Taxonomy" id="591445"/>
    <lineage>
        <taxon>Eukaryota</taxon>
        <taxon>Metazoa</taxon>
        <taxon>Ecdysozoa</taxon>
        <taxon>Nematoda</taxon>
        <taxon>Chromadorea</taxon>
        <taxon>Rhabditida</taxon>
        <taxon>Tylenchina</taxon>
        <taxon>Panagrolaimomorpha</taxon>
        <taxon>Panagrolaimoidea</taxon>
        <taxon>Panagrolaimidae</taxon>
        <taxon>Panagrolaimus</taxon>
    </lineage>
</organism>
<proteinExistence type="predicted"/>
<accession>A0AC34FSJ1</accession>
<reference evidence="2" key="1">
    <citation type="submission" date="2022-11" db="UniProtKB">
        <authorList>
            <consortium name="WormBaseParasite"/>
        </authorList>
    </citation>
    <scope>IDENTIFICATION</scope>
</reference>
<evidence type="ECO:0000313" key="1">
    <source>
        <dbReference type="Proteomes" id="UP000887579"/>
    </source>
</evidence>